<reference evidence="2" key="2">
    <citation type="journal article" date="2014" name="ISME J.">
        <title>Microbial stratification in low pH oxic and suboxic macroscopic growths along an acid mine drainage.</title>
        <authorList>
            <person name="Mendez-Garcia C."/>
            <person name="Mesa V."/>
            <person name="Sprenger R.R."/>
            <person name="Richter M."/>
            <person name="Diez M.S."/>
            <person name="Solano J."/>
            <person name="Bargiela R."/>
            <person name="Golyshina O.V."/>
            <person name="Manteca A."/>
            <person name="Ramos J.L."/>
            <person name="Gallego J.R."/>
            <person name="Llorente I."/>
            <person name="Martins Dos Santos V.A."/>
            <person name="Jensen O.N."/>
            <person name="Pelaez A.I."/>
            <person name="Sanchez J."/>
            <person name="Ferrer M."/>
        </authorList>
    </citation>
    <scope>NUCLEOTIDE SEQUENCE</scope>
</reference>
<dbReference type="InterPro" id="IPR036249">
    <property type="entry name" value="Thioredoxin-like_sf"/>
</dbReference>
<evidence type="ECO:0000256" key="1">
    <source>
        <dbReference type="ARBA" id="ARBA00010996"/>
    </source>
</evidence>
<dbReference type="CDD" id="cd02968">
    <property type="entry name" value="SCO"/>
    <property type="match status" value="1"/>
</dbReference>
<organism evidence="2">
    <name type="scientific">mine drainage metagenome</name>
    <dbReference type="NCBI Taxonomy" id="410659"/>
    <lineage>
        <taxon>unclassified sequences</taxon>
        <taxon>metagenomes</taxon>
        <taxon>ecological metagenomes</taxon>
    </lineage>
</organism>
<gene>
    <name evidence="2" type="ORF">B1B_14458</name>
</gene>
<comment type="similarity">
    <text evidence="1">Belongs to the SCO1/2 family.</text>
</comment>
<dbReference type="PANTHER" id="PTHR12151:SF25">
    <property type="entry name" value="LINALOOL DEHYDRATASE_ISOMERASE DOMAIN-CONTAINING PROTEIN"/>
    <property type="match status" value="1"/>
</dbReference>
<dbReference type="PANTHER" id="PTHR12151">
    <property type="entry name" value="ELECTRON TRANSPORT PROTIN SCO1/SENC FAMILY MEMBER"/>
    <property type="match status" value="1"/>
</dbReference>
<dbReference type="AlphaFoldDB" id="T1ALN7"/>
<dbReference type="InterPro" id="IPR003782">
    <property type="entry name" value="SCO1/SenC"/>
</dbReference>
<protein>
    <submittedName>
        <fullName evidence="2">SCO1/SenC family protein</fullName>
    </submittedName>
</protein>
<accession>T1ALN7</accession>
<sequence>MILLLCGALLGACTLVAAAASEPSSLPATSIYRIPPLTLMNQDGQTFTFASLAGKPRLLGMFYASCQMACPVEIETLKQVEHQVVKAGGQPIPVLLVTFDPAHDDLAALKKAAAQHHVSAPEFQLSRALSGDIGMLGGVLGVSWRPLPGGGFQHNVVVALLDRAGRIIATDPANGRADPAFVAAIVREERAAH</sequence>
<name>T1ALN7_9ZZZZ</name>
<evidence type="ECO:0000313" key="2">
    <source>
        <dbReference type="EMBL" id="EQD41614.1"/>
    </source>
</evidence>
<dbReference type="Gene3D" id="3.40.30.10">
    <property type="entry name" value="Glutaredoxin"/>
    <property type="match status" value="1"/>
</dbReference>
<comment type="caution">
    <text evidence="2">The sequence shown here is derived from an EMBL/GenBank/DDBJ whole genome shotgun (WGS) entry which is preliminary data.</text>
</comment>
<dbReference type="EMBL" id="AUZY01009578">
    <property type="protein sequence ID" value="EQD41614.1"/>
    <property type="molecule type" value="Genomic_DNA"/>
</dbReference>
<reference evidence="2" key="1">
    <citation type="submission" date="2013-08" db="EMBL/GenBank/DDBJ databases">
        <authorList>
            <person name="Mendez C."/>
            <person name="Richter M."/>
            <person name="Ferrer M."/>
            <person name="Sanchez J."/>
        </authorList>
    </citation>
    <scope>NUCLEOTIDE SEQUENCE</scope>
</reference>
<dbReference type="Pfam" id="PF02630">
    <property type="entry name" value="SCO1-SenC"/>
    <property type="match status" value="1"/>
</dbReference>
<proteinExistence type="inferred from homology"/>
<dbReference type="SUPFAM" id="SSF52833">
    <property type="entry name" value="Thioredoxin-like"/>
    <property type="match status" value="1"/>
</dbReference>